<evidence type="ECO:0000256" key="5">
    <source>
        <dbReference type="SAM" id="SignalP"/>
    </source>
</evidence>
<protein>
    <submittedName>
        <fullName evidence="7">Peptide ABC transporter substrate-binding protein</fullName>
    </submittedName>
</protein>
<sequence length="598" mass="66325">MKKPRKKLLVMTAAMAATLLVASCSYGNGNPGRSEASGSTQGDNVSFATATPNWILPVSAPGKTQGENAMLTQLVYPALFSYKLDAKNEFNIDERHSVAKLPTVSDDSLTYTITLKDRTWSDGVELTTRDMEFWWNIVTNNTDKWASYRKGQFPDNVKAFKIIDDKTFTITTTEKYNPAWFINNQLNRLAPMPAHAWSKTSDSDKPGEKDRTPAGAKAIFKYLSAASEDLQNYGTNKLWKTTLGPFQLGKYTPNGEAKLVASPGYDGEDKANISSFTMQPYTSDDAEFNILRSGSIDYGFIPPSSMSQQKYIEKQGYTVKPWYGWSITYMPLNFNNPKSGPIFAQKYIRQAMQYLIDQEGISKVIWNQTASPTCGPVPQQPGTVGSSKGCAYDYNPAKAEKLLKDHGWNVTKDGVTTCQKAGEGEGECGKGIKQGAKLSFTVISQSGFTSTTHMFAELKSSFSNVGINLEIREVPDSVAESQACKPNDTNCKWDLSFFGSQSSWYYPVYASGERLFQSGGPVNLGSYSDKKADELIDASMRSNDRAALKAYNDYLAEDLPVLWMPNPVNRVSAWKSNIQGIDPQDPMLYVYPQDWTIK</sequence>
<dbReference type="RefSeq" id="WP_154564173.1">
    <property type="nucleotide sequence ID" value="NZ_VUMG01000003.1"/>
</dbReference>
<evidence type="ECO:0000313" key="7">
    <source>
        <dbReference type="EMBL" id="MSS46292.1"/>
    </source>
</evidence>
<feature type="chain" id="PRO_5038489792" evidence="5">
    <location>
        <begin position="23"/>
        <end position="598"/>
    </location>
</feature>
<dbReference type="GO" id="GO:0015833">
    <property type="term" value="P:peptide transport"/>
    <property type="evidence" value="ECO:0007669"/>
    <property type="project" value="TreeGrafter"/>
</dbReference>
<evidence type="ECO:0000313" key="8">
    <source>
        <dbReference type="Proteomes" id="UP000466104"/>
    </source>
</evidence>
<dbReference type="Gene3D" id="3.40.190.10">
    <property type="entry name" value="Periplasmic binding protein-like II"/>
    <property type="match status" value="1"/>
</dbReference>
<dbReference type="EMBL" id="VUMG01000003">
    <property type="protein sequence ID" value="MSS46292.1"/>
    <property type="molecule type" value="Genomic_DNA"/>
</dbReference>
<dbReference type="InterPro" id="IPR030678">
    <property type="entry name" value="Peptide/Ni-bd"/>
</dbReference>
<comment type="subcellular location">
    <subcellularLocation>
        <location evidence="1">Cell envelope</location>
    </subcellularLocation>
</comment>
<dbReference type="InterPro" id="IPR000914">
    <property type="entry name" value="SBP_5_dom"/>
</dbReference>
<dbReference type="PROSITE" id="PS51257">
    <property type="entry name" value="PROKAR_LIPOPROTEIN"/>
    <property type="match status" value="1"/>
</dbReference>
<dbReference type="GO" id="GO:1904680">
    <property type="term" value="F:peptide transmembrane transporter activity"/>
    <property type="evidence" value="ECO:0007669"/>
    <property type="project" value="TreeGrafter"/>
</dbReference>
<evidence type="ECO:0000259" key="6">
    <source>
        <dbReference type="Pfam" id="PF00496"/>
    </source>
</evidence>
<dbReference type="AlphaFoldDB" id="A0A7K0J8K6"/>
<dbReference type="Proteomes" id="UP000466104">
    <property type="component" value="Unassembled WGS sequence"/>
</dbReference>
<dbReference type="PANTHER" id="PTHR30290:SF10">
    <property type="entry name" value="PERIPLASMIC OLIGOPEPTIDE-BINDING PROTEIN-RELATED"/>
    <property type="match status" value="1"/>
</dbReference>
<evidence type="ECO:0000256" key="4">
    <source>
        <dbReference type="ARBA" id="ARBA00022729"/>
    </source>
</evidence>
<reference evidence="7 8" key="1">
    <citation type="submission" date="2019-08" db="EMBL/GenBank/DDBJ databases">
        <title>In-depth cultivation of the pig gut microbiome towards novel bacterial diversity and tailored functional studies.</title>
        <authorList>
            <person name="Wylensek D."/>
            <person name="Hitch T.C.A."/>
            <person name="Clavel T."/>
        </authorList>
    </citation>
    <scope>NUCLEOTIDE SEQUENCE [LARGE SCALE GENOMIC DNA]</scope>
    <source>
        <strain evidence="7 8">WCA-380-WT-3A</strain>
    </source>
</reference>
<keyword evidence="3" id="KW-0813">Transport</keyword>
<evidence type="ECO:0000256" key="1">
    <source>
        <dbReference type="ARBA" id="ARBA00004196"/>
    </source>
</evidence>
<dbReference type="PIRSF" id="PIRSF002741">
    <property type="entry name" value="MppA"/>
    <property type="match status" value="1"/>
</dbReference>
<dbReference type="SUPFAM" id="SSF53850">
    <property type="entry name" value="Periplasmic binding protein-like II"/>
    <property type="match status" value="1"/>
</dbReference>
<dbReference type="Gene3D" id="3.10.105.10">
    <property type="entry name" value="Dipeptide-binding Protein, Domain 3"/>
    <property type="match status" value="1"/>
</dbReference>
<feature type="domain" description="Solute-binding protein family 5" evidence="6">
    <location>
        <begin position="99"/>
        <end position="508"/>
    </location>
</feature>
<dbReference type="CDD" id="cd08513">
    <property type="entry name" value="PBP2_thermophilic_Hb8_like"/>
    <property type="match status" value="1"/>
</dbReference>
<accession>A0A7K0J8K6</accession>
<dbReference type="Pfam" id="PF00496">
    <property type="entry name" value="SBP_bac_5"/>
    <property type="match status" value="1"/>
</dbReference>
<dbReference type="PANTHER" id="PTHR30290">
    <property type="entry name" value="PERIPLASMIC BINDING COMPONENT OF ABC TRANSPORTER"/>
    <property type="match status" value="1"/>
</dbReference>
<organism evidence="7 8">
    <name type="scientific">Cutibacterium porci</name>
    <dbReference type="NCBI Taxonomy" id="2605781"/>
    <lineage>
        <taxon>Bacteria</taxon>
        <taxon>Bacillati</taxon>
        <taxon>Actinomycetota</taxon>
        <taxon>Actinomycetes</taxon>
        <taxon>Propionibacteriales</taxon>
        <taxon>Propionibacteriaceae</taxon>
        <taxon>Cutibacterium</taxon>
    </lineage>
</organism>
<keyword evidence="8" id="KW-1185">Reference proteome</keyword>
<dbReference type="GO" id="GO:0030313">
    <property type="term" value="C:cell envelope"/>
    <property type="evidence" value="ECO:0007669"/>
    <property type="project" value="UniProtKB-SubCell"/>
</dbReference>
<keyword evidence="4 5" id="KW-0732">Signal</keyword>
<name>A0A7K0J8K6_9ACTN</name>
<feature type="signal peptide" evidence="5">
    <location>
        <begin position="1"/>
        <end position="22"/>
    </location>
</feature>
<dbReference type="GO" id="GO:0042597">
    <property type="term" value="C:periplasmic space"/>
    <property type="evidence" value="ECO:0007669"/>
    <property type="project" value="UniProtKB-ARBA"/>
</dbReference>
<evidence type="ECO:0000256" key="2">
    <source>
        <dbReference type="ARBA" id="ARBA00005695"/>
    </source>
</evidence>
<comment type="similarity">
    <text evidence="2">Belongs to the bacterial solute-binding protein 5 family.</text>
</comment>
<gene>
    <name evidence="7" type="ORF">FYJ43_09720</name>
</gene>
<evidence type="ECO:0000256" key="3">
    <source>
        <dbReference type="ARBA" id="ARBA00022448"/>
    </source>
</evidence>
<dbReference type="GO" id="GO:0043190">
    <property type="term" value="C:ATP-binding cassette (ABC) transporter complex"/>
    <property type="evidence" value="ECO:0007669"/>
    <property type="project" value="InterPro"/>
</dbReference>
<comment type="caution">
    <text evidence="7">The sequence shown here is derived from an EMBL/GenBank/DDBJ whole genome shotgun (WGS) entry which is preliminary data.</text>
</comment>
<proteinExistence type="inferred from homology"/>
<dbReference type="InterPro" id="IPR039424">
    <property type="entry name" value="SBP_5"/>
</dbReference>